<evidence type="ECO:0000313" key="5">
    <source>
        <dbReference type="EMBL" id="MBY0759337.1"/>
    </source>
</evidence>
<dbReference type="InterPro" id="IPR017900">
    <property type="entry name" value="4Fe4S_Fe_S_CS"/>
</dbReference>
<feature type="domain" description="4Fe-4S ferredoxin-type" evidence="4">
    <location>
        <begin position="55"/>
        <end position="75"/>
    </location>
</feature>
<evidence type="ECO:0000259" key="4">
    <source>
        <dbReference type="PROSITE" id="PS51379"/>
    </source>
</evidence>
<name>A0ABS7L8P3_9FIRM</name>
<sequence>MRSNYCVFKMDSRSRKKGNKCNTFQIPRNCTGCHACVSICPKKCILMQDAGEGFLFPIIDTEECIHCNQCERVCPILQDESQSSNTQTFAIKSKEEDERRNSTSGGVFPLLAEQVLDKEGVVFGAAYDENFAVKHIAVTDHTKLPLLQGAKYVQSTIGNCFIEAERELKSGRQVLFSGTPCQCAGLKSFLKKDYANLITVDLICHGVPSPKLWQDYIDYRSARENNGKRPLRINMRSKVSGWSRYGYSTEFDYGHGKITQIHNSQDLFMKAFVGNICLRTSCSKCKAKGVERCTDFTLGDYWGIWNQHPEFDDNKGTSVVFVRSRKGMALLEQIQDKMECLKVDVEDAYRENGNLVNSSQVHERREDFLAQVTPDNFEELVRKYFPKDSEKSLGLLWRIKRKLDRLF</sequence>
<dbReference type="PANTHER" id="PTHR43193:SF2">
    <property type="entry name" value="POLYFERREDOXIN PROTEIN FWDF"/>
    <property type="match status" value="1"/>
</dbReference>
<reference evidence="5 6" key="1">
    <citation type="journal article" date="2020" name="New Microbes New Infect">
        <title>Sellimonas caecigallum sp. nov., description and genome sequence of a new member of the Sellimonas genus isolated from the cecum of feral chicken.</title>
        <authorList>
            <person name="Wongkuna S."/>
            <person name="Ghimire S."/>
            <person name="Antony L."/>
            <person name="Chankhamhaengdecha S."/>
            <person name="Janvilisri T."/>
            <person name="Scaria J."/>
        </authorList>
    </citation>
    <scope>NUCLEOTIDE SEQUENCE [LARGE SCALE GENOMIC DNA]</scope>
    <source>
        <strain evidence="5 6">SW451</strain>
    </source>
</reference>
<dbReference type="Pfam" id="PF12838">
    <property type="entry name" value="Fer4_7"/>
    <property type="match status" value="1"/>
</dbReference>
<comment type="caution">
    <text evidence="5">The sequence shown here is derived from an EMBL/GenBank/DDBJ whole genome shotgun (WGS) entry which is preliminary data.</text>
</comment>
<evidence type="ECO:0000313" key="6">
    <source>
        <dbReference type="Proteomes" id="UP000779049"/>
    </source>
</evidence>
<accession>A0ABS7L8P3</accession>
<dbReference type="RefSeq" id="WP_221920001.1">
    <property type="nucleotide sequence ID" value="NZ_CP173660.1"/>
</dbReference>
<organism evidence="5 6">
    <name type="scientific">Sellimonas caecigallum</name>
    <dbReference type="NCBI Taxonomy" id="2592333"/>
    <lineage>
        <taxon>Bacteria</taxon>
        <taxon>Bacillati</taxon>
        <taxon>Bacillota</taxon>
        <taxon>Clostridia</taxon>
        <taxon>Lachnospirales</taxon>
        <taxon>Lachnospiraceae</taxon>
        <taxon>Sellimonas</taxon>
    </lineage>
</organism>
<gene>
    <name evidence="5" type="ORF">FLB61_09615</name>
</gene>
<dbReference type="PROSITE" id="PS00198">
    <property type="entry name" value="4FE4S_FER_1"/>
    <property type="match status" value="2"/>
</dbReference>
<dbReference type="Gene3D" id="3.30.70.20">
    <property type="match status" value="1"/>
</dbReference>
<dbReference type="InterPro" id="IPR007525">
    <property type="entry name" value="FrhB_FdhB_C"/>
</dbReference>
<dbReference type="SUPFAM" id="SSF54862">
    <property type="entry name" value="4Fe-4S ferredoxins"/>
    <property type="match status" value="1"/>
</dbReference>
<evidence type="ECO:0000256" key="2">
    <source>
        <dbReference type="ARBA" id="ARBA00023004"/>
    </source>
</evidence>
<evidence type="ECO:0000256" key="1">
    <source>
        <dbReference type="ARBA" id="ARBA00022723"/>
    </source>
</evidence>
<dbReference type="Pfam" id="PF04432">
    <property type="entry name" value="FrhB_FdhB_C"/>
    <property type="match status" value="1"/>
</dbReference>
<proteinExistence type="predicted"/>
<protein>
    <submittedName>
        <fullName evidence="5">4Fe-4S dicluster domain-containing protein</fullName>
    </submittedName>
</protein>
<keyword evidence="2" id="KW-0408">Iron</keyword>
<keyword evidence="1" id="KW-0479">Metal-binding</keyword>
<keyword evidence="3" id="KW-0411">Iron-sulfur</keyword>
<dbReference type="PANTHER" id="PTHR43193">
    <property type="match status" value="1"/>
</dbReference>
<dbReference type="PROSITE" id="PS51379">
    <property type="entry name" value="4FE4S_FER_2"/>
    <property type="match status" value="2"/>
</dbReference>
<dbReference type="EMBL" id="VIRV01000014">
    <property type="protein sequence ID" value="MBY0759337.1"/>
    <property type="molecule type" value="Genomic_DNA"/>
</dbReference>
<feature type="domain" description="4Fe-4S ferredoxin-type" evidence="4">
    <location>
        <begin position="22"/>
        <end position="50"/>
    </location>
</feature>
<dbReference type="InterPro" id="IPR052977">
    <property type="entry name" value="Polyferredoxin-like_ET"/>
</dbReference>
<evidence type="ECO:0000256" key="3">
    <source>
        <dbReference type="ARBA" id="ARBA00023014"/>
    </source>
</evidence>
<keyword evidence="6" id="KW-1185">Reference proteome</keyword>
<dbReference type="Proteomes" id="UP000779049">
    <property type="component" value="Unassembled WGS sequence"/>
</dbReference>
<dbReference type="InterPro" id="IPR017896">
    <property type="entry name" value="4Fe4S_Fe-S-bd"/>
</dbReference>